<accession>A0ABS1MDZ0</accession>
<dbReference type="Gene3D" id="3.40.50.1820">
    <property type="entry name" value="alpha/beta hydrolase"/>
    <property type="match status" value="1"/>
</dbReference>
<keyword evidence="1 3" id="KW-0378">Hydrolase</keyword>
<comment type="caution">
    <text evidence="3">The sequence shown here is derived from an EMBL/GenBank/DDBJ whole genome shotgun (WGS) entry which is preliminary data.</text>
</comment>
<gene>
    <name evidence="3" type="ORF">JK358_31175</name>
</gene>
<dbReference type="InterPro" id="IPR000073">
    <property type="entry name" value="AB_hydrolase_1"/>
</dbReference>
<name>A0ABS1MDZ0_9NOCA</name>
<dbReference type="SUPFAM" id="SSF53474">
    <property type="entry name" value="alpha/beta-Hydrolases"/>
    <property type="match status" value="1"/>
</dbReference>
<organism evidence="3 4">
    <name type="scientific">Nocardia acididurans</name>
    <dbReference type="NCBI Taxonomy" id="2802282"/>
    <lineage>
        <taxon>Bacteria</taxon>
        <taxon>Bacillati</taxon>
        <taxon>Actinomycetota</taxon>
        <taxon>Actinomycetes</taxon>
        <taxon>Mycobacteriales</taxon>
        <taxon>Nocardiaceae</taxon>
        <taxon>Nocardia</taxon>
    </lineage>
</organism>
<evidence type="ECO:0000259" key="2">
    <source>
        <dbReference type="Pfam" id="PF00561"/>
    </source>
</evidence>
<protein>
    <submittedName>
        <fullName evidence="3">Alpha/beta fold hydrolase</fullName>
    </submittedName>
</protein>
<dbReference type="InterPro" id="IPR050266">
    <property type="entry name" value="AB_hydrolase_sf"/>
</dbReference>
<keyword evidence="4" id="KW-1185">Reference proteome</keyword>
<reference evidence="3 4" key="1">
    <citation type="submission" date="2021-01" db="EMBL/GenBank/DDBJ databases">
        <title>WGS of actinomycetes isolated from Thailand.</title>
        <authorList>
            <person name="Thawai C."/>
        </authorList>
    </citation>
    <scope>NUCLEOTIDE SEQUENCE [LARGE SCALE GENOMIC DNA]</scope>
    <source>
        <strain evidence="3 4">LPG 2</strain>
    </source>
</reference>
<proteinExistence type="predicted"/>
<evidence type="ECO:0000256" key="1">
    <source>
        <dbReference type="ARBA" id="ARBA00022801"/>
    </source>
</evidence>
<dbReference type="PANTHER" id="PTHR43798">
    <property type="entry name" value="MONOACYLGLYCEROL LIPASE"/>
    <property type="match status" value="1"/>
</dbReference>
<dbReference type="PANTHER" id="PTHR43798:SF31">
    <property type="entry name" value="AB HYDROLASE SUPERFAMILY PROTEIN YCLE"/>
    <property type="match status" value="1"/>
</dbReference>
<evidence type="ECO:0000313" key="3">
    <source>
        <dbReference type="EMBL" id="MBL1078875.1"/>
    </source>
</evidence>
<dbReference type="GO" id="GO:0016787">
    <property type="term" value="F:hydrolase activity"/>
    <property type="evidence" value="ECO:0007669"/>
    <property type="project" value="UniProtKB-KW"/>
</dbReference>
<feature type="domain" description="AB hydrolase-1" evidence="2">
    <location>
        <begin position="55"/>
        <end position="275"/>
    </location>
</feature>
<dbReference type="RefSeq" id="WP_201954741.1">
    <property type="nucleotide sequence ID" value="NZ_JAERRJ010000013.1"/>
</dbReference>
<evidence type="ECO:0000313" key="4">
    <source>
        <dbReference type="Proteomes" id="UP000602198"/>
    </source>
</evidence>
<dbReference type="Pfam" id="PF00561">
    <property type="entry name" value="Abhydrolase_1"/>
    <property type="match status" value="1"/>
</dbReference>
<sequence>MPGIGRFTSDEAKVAFLRAYDAAAAQWPVPSTDLDIETSFGTTRVRRSGSGDGTPILLLPGLSGNGLMWWPLIEELTRDRVVYTPDVIGWAGRSEQTAPVRDEDDIATWVIELLDALGLDRVHLAGTSVGSWLAIVVGARHSERLASLSMLEPGGATFTKPRWRVLLKFLAAGTMAGIRPSRERMEKFTNWLAPGSMDAFTDLDWTMLLAAFKFRMALPWERPLTDAQLAAVTAPLLVLFGANTVANDPEVGAKRVREHIPSAEIEIYPGVGHELVTAKRDIVIPRFLAFADKHEPVRI</sequence>
<dbReference type="EMBL" id="JAERRJ010000013">
    <property type="protein sequence ID" value="MBL1078875.1"/>
    <property type="molecule type" value="Genomic_DNA"/>
</dbReference>
<dbReference type="Proteomes" id="UP000602198">
    <property type="component" value="Unassembled WGS sequence"/>
</dbReference>
<dbReference type="InterPro" id="IPR029058">
    <property type="entry name" value="AB_hydrolase_fold"/>
</dbReference>